<accession>A0ABN1N570</accession>
<dbReference type="SUPFAM" id="SSF53474">
    <property type="entry name" value="alpha/beta-Hydrolases"/>
    <property type="match status" value="1"/>
</dbReference>
<comment type="caution">
    <text evidence="9">The sequence shown here is derived from an EMBL/GenBank/DDBJ whole genome shotgun (WGS) entry which is preliminary data.</text>
</comment>
<dbReference type="Gene3D" id="3.40.50.1820">
    <property type="entry name" value="alpha/beta hydrolase"/>
    <property type="match status" value="1"/>
</dbReference>
<protein>
    <submittedName>
        <fullName evidence="9">Tannase/feruloyl esterase family alpha/beta hydrolase</fullName>
    </submittedName>
</protein>
<evidence type="ECO:0000256" key="4">
    <source>
        <dbReference type="ARBA" id="ARBA00022729"/>
    </source>
</evidence>
<evidence type="ECO:0000256" key="2">
    <source>
        <dbReference type="ARBA" id="ARBA00022487"/>
    </source>
</evidence>
<keyword evidence="5 9" id="KW-0378">Hydrolase</keyword>
<evidence type="ECO:0000256" key="5">
    <source>
        <dbReference type="ARBA" id="ARBA00022801"/>
    </source>
</evidence>
<proteinExistence type="inferred from homology"/>
<gene>
    <name evidence="9" type="ORF">GCM10009119_38340</name>
</gene>
<name>A0ABN1N570_9BACT</name>
<sequence>MKITPSLFALILGLTSLTAFSQITTDKKTCTPCEQLKKVRLPDVTILEATSVSKDTIPGEEGWSPTVVIDRTFCRILGRISKEIKFELLLPADWNGRFLMAGNGGFAGSIQNDLIGRLNEGYAVVGTDTGHKDTGDGAAWALNNMERQLNFGSLAVHRTAEVSKALINSHYCEYPAYSYFLGCSRGGGQAMMEAQAYPEDFDGIVAGAPAHNWPALGAKFVQTSQHMYPDPDDLSKPNLTLDHLKLLQAHVLKQCDDLDGLEDSILNDPRDCIFDFATLPMCPGNAAGTDCFTQEQLAAIQSVYSPLMVDNQEIYPGFPFGLEGEDTAWDLWITGTSPYLEGNPSLHHMFGTNIFKYLVFNDPSWDYSQYDFKNFAQETAFASSFLDATQTNYSGLKDAKGKMILYHGWDDYAISAYATIQHYEKALLVDQELPSYIRLFMLPGVLHCAGGTGPDQVDWVKLISDWVENENAPERVVVSKFEGGNLTMTRPVYPYPKVTVYKGSGDSTEEKNFGVKQ</sequence>
<feature type="chain" id="PRO_5046259543" evidence="8">
    <location>
        <begin position="22"/>
        <end position="517"/>
    </location>
</feature>
<dbReference type="InterPro" id="IPR029058">
    <property type="entry name" value="AB_hydrolase_fold"/>
</dbReference>
<evidence type="ECO:0000256" key="7">
    <source>
        <dbReference type="ARBA" id="ARBA00023157"/>
    </source>
</evidence>
<feature type="signal peptide" evidence="8">
    <location>
        <begin position="1"/>
        <end position="21"/>
    </location>
</feature>
<keyword evidence="4 8" id="KW-0732">Signal</keyword>
<comment type="similarity">
    <text evidence="1">Belongs to the tannase family.</text>
</comment>
<evidence type="ECO:0000313" key="10">
    <source>
        <dbReference type="Proteomes" id="UP001500469"/>
    </source>
</evidence>
<organism evidence="9 10">
    <name type="scientific">Algoriphagus jejuensis</name>
    <dbReference type="NCBI Taxonomy" id="419934"/>
    <lineage>
        <taxon>Bacteria</taxon>
        <taxon>Pseudomonadati</taxon>
        <taxon>Bacteroidota</taxon>
        <taxon>Cytophagia</taxon>
        <taxon>Cytophagales</taxon>
        <taxon>Cyclobacteriaceae</taxon>
        <taxon>Algoriphagus</taxon>
    </lineage>
</organism>
<keyword evidence="6" id="KW-0106">Calcium</keyword>
<dbReference type="InterPro" id="IPR011118">
    <property type="entry name" value="Tannase/feruloyl_esterase"/>
</dbReference>
<dbReference type="PANTHER" id="PTHR33938:SF15">
    <property type="entry name" value="FERULOYL ESTERASE B-RELATED"/>
    <property type="match status" value="1"/>
</dbReference>
<dbReference type="RefSeq" id="WP_343854433.1">
    <property type="nucleotide sequence ID" value="NZ_BAAAFI010000047.1"/>
</dbReference>
<dbReference type="EMBL" id="BAAAFI010000047">
    <property type="protein sequence ID" value="GAA0880864.1"/>
    <property type="molecule type" value="Genomic_DNA"/>
</dbReference>
<keyword evidence="10" id="KW-1185">Reference proteome</keyword>
<keyword evidence="3" id="KW-0479">Metal-binding</keyword>
<dbReference type="GO" id="GO:0016787">
    <property type="term" value="F:hydrolase activity"/>
    <property type="evidence" value="ECO:0007669"/>
    <property type="project" value="UniProtKB-KW"/>
</dbReference>
<dbReference type="PANTHER" id="PTHR33938">
    <property type="entry name" value="FERULOYL ESTERASE B-RELATED"/>
    <property type="match status" value="1"/>
</dbReference>
<evidence type="ECO:0000313" key="9">
    <source>
        <dbReference type="EMBL" id="GAA0880864.1"/>
    </source>
</evidence>
<keyword evidence="7" id="KW-1015">Disulfide bond</keyword>
<dbReference type="Pfam" id="PF07519">
    <property type="entry name" value="Tannase"/>
    <property type="match status" value="1"/>
</dbReference>
<evidence type="ECO:0000256" key="6">
    <source>
        <dbReference type="ARBA" id="ARBA00022837"/>
    </source>
</evidence>
<evidence type="ECO:0000256" key="8">
    <source>
        <dbReference type="SAM" id="SignalP"/>
    </source>
</evidence>
<dbReference type="Proteomes" id="UP001500469">
    <property type="component" value="Unassembled WGS sequence"/>
</dbReference>
<evidence type="ECO:0000256" key="3">
    <source>
        <dbReference type="ARBA" id="ARBA00022723"/>
    </source>
</evidence>
<reference evidence="9 10" key="1">
    <citation type="journal article" date="2019" name="Int. J. Syst. Evol. Microbiol.">
        <title>The Global Catalogue of Microorganisms (GCM) 10K type strain sequencing project: providing services to taxonomists for standard genome sequencing and annotation.</title>
        <authorList>
            <consortium name="The Broad Institute Genomics Platform"/>
            <consortium name="The Broad Institute Genome Sequencing Center for Infectious Disease"/>
            <person name="Wu L."/>
            <person name="Ma J."/>
        </authorList>
    </citation>
    <scope>NUCLEOTIDE SEQUENCE [LARGE SCALE GENOMIC DNA]</scope>
    <source>
        <strain evidence="9 10">JCM 16112</strain>
    </source>
</reference>
<keyword evidence="2" id="KW-0719">Serine esterase</keyword>
<evidence type="ECO:0000256" key="1">
    <source>
        <dbReference type="ARBA" id="ARBA00006249"/>
    </source>
</evidence>